<dbReference type="Gene3D" id="3.30.70.1440">
    <property type="entry name" value="Multidrug efflux transporter AcrB pore domain"/>
    <property type="match status" value="1"/>
</dbReference>
<organism evidence="2 3">
    <name type="scientific">Aquibium oceanicum</name>
    <dbReference type="NCBI Taxonomy" id="1670800"/>
    <lineage>
        <taxon>Bacteria</taxon>
        <taxon>Pseudomonadati</taxon>
        <taxon>Pseudomonadota</taxon>
        <taxon>Alphaproteobacteria</taxon>
        <taxon>Hyphomicrobiales</taxon>
        <taxon>Phyllobacteriaceae</taxon>
        <taxon>Aquibium</taxon>
    </lineage>
</organism>
<gene>
    <name evidence="2" type="ORF">BSQ44_11975</name>
</gene>
<keyword evidence="1" id="KW-0472">Membrane</keyword>
<feature type="transmembrane region" description="Helical" evidence="1">
    <location>
        <begin position="972"/>
        <end position="990"/>
    </location>
</feature>
<feature type="transmembrane region" description="Helical" evidence="1">
    <location>
        <begin position="410"/>
        <end position="428"/>
    </location>
</feature>
<dbReference type="Gene3D" id="3.30.2090.10">
    <property type="entry name" value="Multidrug efflux transporter AcrB TolC docking domain, DN and DC subdomains"/>
    <property type="match status" value="2"/>
</dbReference>
<dbReference type="GO" id="GO:0005886">
    <property type="term" value="C:plasma membrane"/>
    <property type="evidence" value="ECO:0007669"/>
    <property type="project" value="TreeGrafter"/>
</dbReference>
<dbReference type="EMBL" id="CP018171">
    <property type="protein sequence ID" value="APH72000.1"/>
    <property type="molecule type" value="Genomic_DNA"/>
</dbReference>
<proteinExistence type="predicted"/>
<evidence type="ECO:0000256" key="1">
    <source>
        <dbReference type="SAM" id="Phobius"/>
    </source>
</evidence>
<evidence type="ECO:0000313" key="2">
    <source>
        <dbReference type="EMBL" id="APH72000.1"/>
    </source>
</evidence>
<reference evidence="3" key="1">
    <citation type="submission" date="2016-11" db="EMBL/GenBank/DDBJ databases">
        <title>Mesorhizobium oceanicum sp. nov., isolated from deep seawater in South China Sea.</title>
        <authorList>
            <person name="Fu G.-Y."/>
        </authorList>
    </citation>
    <scope>NUCLEOTIDE SEQUENCE [LARGE SCALE GENOMIC DNA]</scope>
    <source>
        <strain evidence="3">B7</strain>
    </source>
</reference>
<dbReference type="Pfam" id="PF00873">
    <property type="entry name" value="ACR_tran"/>
    <property type="match status" value="1"/>
</dbReference>
<dbReference type="Gene3D" id="3.30.70.1430">
    <property type="entry name" value="Multidrug efflux transporter AcrB pore domain"/>
    <property type="match status" value="2"/>
</dbReference>
<dbReference type="Gene3D" id="3.30.70.1320">
    <property type="entry name" value="Multidrug efflux transporter AcrB pore domain like"/>
    <property type="match status" value="1"/>
</dbReference>
<dbReference type="OrthoDB" id="9806532at2"/>
<dbReference type="RefSeq" id="WP_072604372.1">
    <property type="nucleotide sequence ID" value="NZ_CP018171.1"/>
</dbReference>
<dbReference type="PANTHER" id="PTHR32063">
    <property type="match status" value="1"/>
</dbReference>
<accession>A0A1L3SRK3</accession>
<evidence type="ECO:0000313" key="3">
    <source>
        <dbReference type="Proteomes" id="UP000182840"/>
    </source>
</evidence>
<feature type="transmembrane region" description="Helical" evidence="1">
    <location>
        <begin position="356"/>
        <end position="375"/>
    </location>
</feature>
<feature type="transmembrane region" description="Helical" evidence="1">
    <location>
        <begin position="546"/>
        <end position="567"/>
    </location>
</feature>
<feature type="transmembrane region" description="Helical" evidence="1">
    <location>
        <begin position="23"/>
        <end position="42"/>
    </location>
</feature>
<keyword evidence="1" id="KW-0812">Transmembrane</keyword>
<feature type="transmembrane region" description="Helical" evidence="1">
    <location>
        <begin position="1010"/>
        <end position="1031"/>
    </location>
</feature>
<feature type="transmembrane region" description="Helical" evidence="1">
    <location>
        <begin position="459"/>
        <end position="478"/>
    </location>
</feature>
<keyword evidence="3" id="KW-1185">Reference proteome</keyword>
<dbReference type="PRINTS" id="PR00702">
    <property type="entry name" value="ACRIFLAVINRP"/>
</dbReference>
<dbReference type="AlphaFoldDB" id="A0A1L3SRK3"/>
<dbReference type="Gene3D" id="1.20.1640.10">
    <property type="entry name" value="Multidrug efflux transporter AcrB transmembrane domain"/>
    <property type="match status" value="2"/>
</dbReference>
<dbReference type="SUPFAM" id="SSF82714">
    <property type="entry name" value="Multidrug efflux transporter AcrB TolC docking domain, DN and DC subdomains"/>
    <property type="match status" value="2"/>
</dbReference>
<dbReference type="InterPro" id="IPR027463">
    <property type="entry name" value="AcrB_DN_DC_subdom"/>
</dbReference>
<dbReference type="PANTHER" id="PTHR32063:SF16">
    <property type="entry name" value="CATION EFFLUX SYSTEM (ACRB_ACRD_ACRF FAMILY)"/>
    <property type="match status" value="1"/>
</dbReference>
<sequence length="1066" mass="114872">MTSSQKPLGIAGGLTRTFIDSPLTPLFLIAAFAFGLVALMTLPREEEPQISVPMVDIRVSADGLKAEDAVKLVTEPLETIVKGIDGVEHVYSQSMDDGVLVTARFVVGTSSDAAVLRVHDKVRANMDMIPVGIPEPLIVGRGIDDVAIVSLTLAPKPEAADRITANDLTRIARELRTEVAKIDDVGLTYLVGETSERIRVAPDPRRLALYGITLQQLAGKVESANRVFPAGRVRDAGEQIMVVAGETLNSPSQIGNLLLTARDGRPVYVRDVADISFADDGEETYVSTVLRDGDSLSRLPSVTLAVAKRAGSNAVTVAEEILHRVESLEGQLIPEEIAVEVTRDYGETANEKANELLYHLGLATVSIILLVWLAIGRREALVVAVVIPVTILLTLFASRVMGYTLNRVSLFALIFSIGILVDDAIVVIENIARHWGMGDGRDRKQAAIEAVAEVGNPTIVATLTVVAALLPMLFVSGMMGPYMSPIPANASAAMIFSFFVAVMVTPWLMLKTAGKAPLAAHSDHAHGGMLGRLYAMVARPILSSKLASWAFLLVVGVLTLGSLALFYTKDVTVKLLPFDNKSELSVTIDLPEGSSVETTDAVAQAVAEKVMEFPEVRTVQTHAGTAAPFNFNGLVRHSFYRTEPQQGEVAINLLPKAERDRSSHDIALVIRESLASLDVPEGASLKVVEPPPGPPVMATLLAEIYGPDGETRRQVAQKVEAAFRSVPFIVDVDNSYGEQPRRLRTTISTDDLEFFRVEEGDVFDTIAILNGGRTVGYSHRGGGRQPIPIRLERPKGDRTLDERFLTTPIPANVLPGDRGVVELGDVVKVSEDRASYPVFRHNGRAAEMVTAELAGDFEAPLYGMLAVQEAIDAQDWTGLPKPEISLHGQPQDETVSTLLWDGEWEVTWVTFRDMGAAFMVALLGIYILVVAQFGSFKVPLVILTPIPLTFIGILGGHWLFGAPFSATSMIGFIALAGIIVRNSILLVDFIRHAGEEGRPLTDVLIEAGSIRFKPILLTALAAMIGAAVILTDPIFQGLAISLLFGLASSTILTVLVIPAIYRVLRT</sequence>
<feature type="transmembrane region" description="Helical" evidence="1">
    <location>
        <begin position="490"/>
        <end position="509"/>
    </location>
</feature>
<dbReference type="SUPFAM" id="SSF82693">
    <property type="entry name" value="Multidrug efflux transporter AcrB pore domain, PN1, PN2, PC1 and PC2 subdomains"/>
    <property type="match status" value="3"/>
</dbReference>
<dbReference type="KEGG" id="meso:BSQ44_11975"/>
<dbReference type="Proteomes" id="UP000182840">
    <property type="component" value="Chromosome"/>
</dbReference>
<feature type="transmembrane region" description="Helical" evidence="1">
    <location>
        <begin position="381"/>
        <end position="398"/>
    </location>
</feature>
<dbReference type="InterPro" id="IPR001036">
    <property type="entry name" value="Acrflvin-R"/>
</dbReference>
<dbReference type="GO" id="GO:0042910">
    <property type="term" value="F:xenobiotic transmembrane transporter activity"/>
    <property type="evidence" value="ECO:0007669"/>
    <property type="project" value="TreeGrafter"/>
</dbReference>
<dbReference type="STRING" id="1670800.BSQ44_11975"/>
<dbReference type="SUPFAM" id="SSF82866">
    <property type="entry name" value="Multidrug efflux transporter AcrB transmembrane domain"/>
    <property type="match status" value="2"/>
</dbReference>
<feature type="transmembrane region" description="Helical" evidence="1">
    <location>
        <begin position="916"/>
        <end position="934"/>
    </location>
</feature>
<protein>
    <submittedName>
        <fullName evidence="2">Multidrug transporter AcrB</fullName>
    </submittedName>
</protein>
<keyword evidence="1" id="KW-1133">Transmembrane helix</keyword>
<feature type="transmembrane region" description="Helical" evidence="1">
    <location>
        <begin position="940"/>
        <end position="960"/>
    </location>
</feature>
<name>A0A1L3SRK3_9HYPH</name>
<feature type="transmembrane region" description="Helical" evidence="1">
    <location>
        <begin position="1038"/>
        <end position="1061"/>
    </location>
</feature>